<dbReference type="AlphaFoldDB" id="A0A0G0LQ52"/>
<dbReference type="Proteomes" id="UP000034207">
    <property type="component" value="Unassembled WGS sequence"/>
</dbReference>
<reference evidence="1 2" key="1">
    <citation type="journal article" date="2015" name="Nature">
        <title>rRNA introns, odd ribosomes, and small enigmatic genomes across a large radiation of phyla.</title>
        <authorList>
            <person name="Brown C.T."/>
            <person name="Hug L.A."/>
            <person name="Thomas B.C."/>
            <person name="Sharon I."/>
            <person name="Castelle C.J."/>
            <person name="Singh A."/>
            <person name="Wilkins M.J."/>
            <person name="Williams K.H."/>
            <person name="Banfield J.F."/>
        </authorList>
    </citation>
    <scope>NUCLEOTIDE SEQUENCE [LARGE SCALE GENOMIC DNA]</scope>
</reference>
<dbReference type="PATRIC" id="fig|1618345.3.peg.1105"/>
<proteinExistence type="predicted"/>
<gene>
    <name evidence="1" type="ORF">UT18_C0025G0009</name>
</gene>
<organism evidence="1 2">
    <name type="scientific">candidate division CPR2 bacterium GW2011_GWC2_39_10</name>
    <dbReference type="NCBI Taxonomy" id="1618345"/>
    <lineage>
        <taxon>Bacteria</taxon>
        <taxon>Bacteria division CPR2</taxon>
    </lineage>
</organism>
<accession>A0A0G0LQ52</accession>
<evidence type="ECO:0000313" key="2">
    <source>
        <dbReference type="Proteomes" id="UP000034207"/>
    </source>
</evidence>
<evidence type="ECO:0000313" key="1">
    <source>
        <dbReference type="EMBL" id="KKQ93177.1"/>
    </source>
</evidence>
<comment type="caution">
    <text evidence="1">The sequence shown here is derived from an EMBL/GenBank/DDBJ whole genome shotgun (WGS) entry which is preliminary data.</text>
</comment>
<sequence>MTEDKVITLPNREEMEKRLLAVDDNSRLAERFYPLLVKHAGQERVATGVVMMFTLAIHDYTEGMPTMMAALLHWRIDKYIDALVDDKEVAEEAKQHFVEVRAEAKNDPGTEALEEDASPGFERQQIVWQDLRGMVEAILKSSKIKIGVDTKIGDYEFNFWCEIPRLSIKHPNGDYTSLTFLADLGNKQYDLDQFKSIRYESKEGLWELRLNCIKLYLQRRIGDDYPKFEYEWIGAYNKAEDSGIASFFRVDLSSKTFVNYRYGKCNMKRGDEELLKDMPEELTDGQDLLGHKVILRLPVAFTEKMQEIIEMTEIRKITALLSDEQSNGDVINPANDGYVEN</sequence>
<dbReference type="EMBL" id="LBVV01000025">
    <property type="protein sequence ID" value="KKQ93177.1"/>
    <property type="molecule type" value="Genomic_DNA"/>
</dbReference>
<name>A0A0G0LQ52_UNCC2</name>
<protein>
    <submittedName>
        <fullName evidence="1">Uncharacterized protein</fullName>
    </submittedName>
</protein>